<reference evidence="2 3" key="1">
    <citation type="submission" date="2013-11" db="EMBL/GenBank/DDBJ databases">
        <title>Opisthorchis viverrini - life in the bile duct.</title>
        <authorList>
            <person name="Young N.D."/>
            <person name="Nagarajan N."/>
            <person name="Lin S.J."/>
            <person name="Korhonen P.K."/>
            <person name="Jex A.R."/>
            <person name="Hall R.S."/>
            <person name="Safavi-Hemami H."/>
            <person name="Kaewkong W."/>
            <person name="Bertrand D."/>
            <person name="Gao S."/>
            <person name="Seet Q."/>
            <person name="Wongkham S."/>
            <person name="Teh B.T."/>
            <person name="Wongkham C."/>
            <person name="Intapan P.M."/>
            <person name="Maleewong W."/>
            <person name="Yang X."/>
            <person name="Hu M."/>
            <person name="Wang Z."/>
            <person name="Hofmann A."/>
            <person name="Sternberg P.W."/>
            <person name="Tan P."/>
            <person name="Wang J."/>
            <person name="Gasser R.B."/>
        </authorList>
    </citation>
    <scope>NUCLEOTIDE SEQUENCE [LARGE SCALE GENOMIC DNA]</scope>
</reference>
<protein>
    <submittedName>
        <fullName evidence="2">Uncharacterized protein</fullName>
    </submittedName>
</protein>
<dbReference type="GeneID" id="20330246"/>
<feature type="compositionally biased region" description="Basic and acidic residues" evidence="1">
    <location>
        <begin position="1"/>
        <end position="11"/>
    </location>
</feature>
<gene>
    <name evidence="2" type="ORF">T265_16081</name>
</gene>
<dbReference type="KEGG" id="ovi:T265_16081"/>
<accession>A0A074YYX4</accession>
<dbReference type="CTD" id="20330246"/>
<feature type="region of interest" description="Disordered" evidence="1">
    <location>
        <begin position="1"/>
        <end position="20"/>
    </location>
</feature>
<dbReference type="Proteomes" id="UP000054324">
    <property type="component" value="Unassembled WGS sequence"/>
</dbReference>
<evidence type="ECO:0000313" key="3">
    <source>
        <dbReference type="Proteomes" id="UP000054324"/>
    </source>
</evidence>
<organism evidence="2 3">
    <name type="scientific">Opisthorchis viverrini</name>
    <name type="common">Southeast Asian liver fluke</name>
    <dbReference type="NCBI Taxonomy" id="6198"/>
    <lineage>
        <taxon>Eukaryota</taxon>
        <taxon>Metazoa</taxon>
        <taxon>Spiralia</taxon>
        <taxon>Lophotrochozoa</taxon>
        <taxon>Platyhelminthes</taxon>
        <taxon>Trematoda</taxon>
        <taxon>Digenea</taxon>
        <taxon>Opisthorchiida</taxon>
        <taxon>Opisthorchiata</taxon>
        <taxon>Opisthorchiidae</taxon>
        <taxon>Opisthorchis</taxon>
    </lineage>
</organism>
<name>A0A074YYX4_OPIVI</name>
<evidence type="ECO:0000313" key="2">
    <source>
        <dbReference type="EMBL" id="KER18402.1"/>
    </source>
</evidence>
<feature type="non-terminal residue" evidence="2">
    <location>
        <position position="67"/>
    </location>
</feature>
<dbReference type="AlphaFoldDB" id="A0A074YYX4"/>
<dbReference type="RefSeq" id="XP_009177851.1">
    <property type="nucleotide sequence ID" value="XM_009179587.1"/>
</dbReference>
<dbReference type="EMBL" id="KL601767">
    <property type="protein sequence ID" value="KER18402.1"/>
    <property type="molecule type" value="Genomic_DNA"/>
</dbReference>
<evidence type="ECO:0000256" key="1">
    <source>
        <dbReference type="SAM" id="MobiDB-lite"/>
    </source>
</evidence>
<sequence length="67" mass="7716">MFTEMHGDDRQQMTNNAQQTSSYEALERVLFRRISGIGRIGFHRAAARWDLDDHKAIGPKGTVICYF</sequence>
<proteinExistence type="predicted"/>
<keyword evidence="3" id="KW-1185">Reference proteome</keyword>